<name>A0ABP8J9Z2_9ACTN</name>
<protein>
    <recommendedName>
        <fullName evidence="5">Permease</fullName>
    </recommendedName>
</protein>
<evidence type="ECO:0000256" key="1">
    <source>
        <dbReference type="SAM" id="MobiDB-lite"/>
    </source>
</evidence>
<feature type="region of interest" description="Disordered" evidence="1">
    <location>
        <begin position="1"/>
        <end position="32"/>
    </location>
</feature>
<evidence type="ECO:0008006" key="5">
    <source>
        <dbReference type="Google" id="ProtNLM"/>
    </source>
</evidence>
<keyword evidence="2" id="KW-0812">Transmembrane</keyword>
<keyword evidence="4" id="KW-1185">Reference proteome</keyword>
<sequence>MRPRRHTTDDPSLPSAHESDRTYEAGRARRPETRRGPNKWLVRALAVVGVIALAVVAYFILAAFIPRWWGQRMGHLIEGSFSRGIAWGLFFGLVCTLVPLLLLMVAAYRLVGRGHGRLSKTVGGLAAVLAVVVAVPNLMTLTIVWGAGNGAHAGQRIMDIEAPAFRGASLAGAIVAVIVTVGVWWLVFRYRKRGRDLRKVRTRAEQAPSAPPEESA</sequence>
<keyword evidence="2" id="KW-0472">Membrane</keyword>
<feature type="transmembrane region" description="Helical" evidence="2">
    <location>
        <begin position="85"/>
        <end position="110"/>
    </location>
</feature>
<feature type="compositionally biased region" description="Basic and acidic residues" evidence="1">
    <location>
        <begin position="17"/>
        <end position="32"/>
    </location>
</feature>
<comment type="caution">
    <text evidence="3">The sequence shown here is derived from an EMBL/GenBank/DDBJ whole genome shotgun (WGS) entry which is preliminary data.</text>
</comment>
<feature type="transmembrane region" description="Helical" evidence="2">
    <location>
        <begin position="40"/>
        <end position="65"/>
    </location>
</feature>
<feature type="transmembrane region" description="Helical" evidence="2">
    <location>
        <begin position="167"/>
        <end position="188"/>
    </location>
</feature>
<evidence type="ECO:0000313" key="4">
    <source>
        <dbReference type="Proteomes" id="UP001500635"/>
    </source>
</evidence>
<feature type="transmembrane region" description="Helical" evidence="2">
    <location>
        <begin position="122"/>
        <end position="147"/>
    </location>
</feature>
<dbReference type="EMBL" id="BAABFR010000012">
    <property type="protein sequence ID" value="GAA4387418.1"/>
    <property type="molecule type" value="Genomic_DNA"/>
</dbReference>
<evidence type="ECO:0000313" key="3">
    <source>
        <dbReference type="EMBL" id="GAA4387418.1"/>
    </source>
</evidence>
<keyword evidence="2" id="KW-1133">Transmembrane helix</keyword>
<gene>
    <name evidence="3" type="ORF">GCM10023147_11840</name>
</gene>
<proteinExistence type="predicted"/>
<evidence type="ECO:0000256" key="2">
    <source>
        <dbReference type="SAM" id="Phobius"/>
    </source>
</evidence>
<accession>A0ABP8J9Z2</accession>
<dbReference type="RefSeq" id="WP_344992275.1">
    <property type="nucleotide sequence ID" value="NZ_BAABFR010000012.1"/>
</dbReference>
<organism evidence="3 4">
    <name type="scientific">Tsukamurella soli</name>
    <dbReference type="NCBI Taxonomy" id="644556"/>
    <lineage>
        <taxon>Bacteria</taxon>
        <taxon>Bacillati</taxon>
        <taxon>Actinomycetota</taxon>
        <taxon>Actinomycetes</taxon>
        <taxon>Mycobacteriales</taxon>
        <taxon>Tsukamurellaceae</taxon>
        <taxon>Tsukamurella</taxon>
    </lineage>
</organism>
<reference evidence="4" key="1">
    <citation type="journal article" date="2019" name="Int. J. Syst. Evol. Microbiol.">
        <title>The Global Catalogue of Microorganisms (GCM) 10K type strain sequencing project: providing services to taxonomists for standard genome sequencing and annotation.</title>
        <authorList>
            <consortium name="The Broad Institute Genomics Platform"/>
            <consortium name="The Broad Institute Genome Sequencing Center for Infectious Disease"/>
            <person name="Wu L."/>
            <person name="Ma J."/>
        </authorList>
    </citation>
    <scope>NUCLEOTIDE SEQUENCE [LARGE SCALE GENOMIC DNA]</scope>
    <source>
        <strain evidence="4">JCM 17688</strain>
    </source>
</reference>
<dbReference type="Proteomes" id="UP001500635">
    <property type="component" value="Unassembled WGS sequence"/>
</dbReference>